<evidence type="ECO:0000313" key="4">
    <source>
        <dbReference type="EMBL" id="CAD9462700.1"/>
    </source>
</evidence>
<feature type="region of interest" description="Disordered" evidence="2">
    <location>
        <begin position="163"/>
        <end position="182"/>
    </location>
</feature>
<name>A0A7S2DS61_9STRA</name>
<dbReference type="SUPFAM" id="SSF52540">
    <property type="entry name" value="P-loop containing nucleoside triphosphate hydrolases"/>
    <property type="match status" value="1"/>
</dbReference>
<dbReference type="GO" id="GO:0003777">
    <property type="term" value="F:microtubule motor activity"/>
    <property type="evidence" value="ECO:0007669"/>
    <property type="project" value="InterPro"/>
</dbReference>
<gene>
    <name evidence="4" type="ORF">DSPE1174_LOCUS25135</name>
</gene>
<dbReference type="InterPro" id="IPR027417">
    <property type="entry name" value="P-loop_NTPase"/>
</dbReference>
<dbReference type="InterPro" id="IPR036961">
    <property type="entry name" value="Kinesin_motor_dom_sf"/>
</dbReference>
<dbReference type="GO" id="GO:0015630">
    <property type="term" value="C:microtubule cytoskeleton"/>
    <property type="evidence" value="ECO:0007669"/>
    <property type="project" value="TreeGrafter"/>
</dbReference>
<feature type="domain" description="Kinesin motor" evidence="3">
    <location>
        <begin position="93"/>
        <end position="163"/>
    </location>
</feature>
<dbReference type="GO" id="GO:0005524">
    <property type="term" value="F:ATP binding"/>
    <property type="evidence" value="ECO:0007669"/>
    <property type="project" value="InterPro"/>
</dbReference>
<comment type="similarity">
    <text evidence="1">Belongs to the TRAFAC class myosin-kinesin ATPase superfamily. Kinesin family.</text>
</comment>
<protein>
    <recommendedName>
        <fullName evidence="3">Kinesin motor domain-containing protein</fullName>
    </recommendedName>
</protein>
<reference evidence="4" key="1">
    <citation type="submission" date="2021-01" db="EMBL/GenBank/DDBJ databases">
        <authorList>
            <person name="Corre E."/>
            <person name="Pelletier E."/>
            <person name="Niang G."/>
            <person name="Scheremetjew M."/>
            <person name="Finn R."/>
            <person name="Kale V."/>
            <person name="Holt S."/>
            <person name="Cochrane G."/>
            <person name="Meng A."/>
            <person name="Brown T."/>
            <person name="Cohen L."/>
        </authorList>
    </citation>
    <scope>NUCLEOTIDE SEQUENCE</scope>
    <source>
        <strain evidence="4">CCMP1381</strain>
    </source>
</reference>
<dbReference type="PROSITE" id="PS50067">
    <property type="entry name" value="KINESIN_MOTOR_2"/>
    <property type="match status" value="1"/>
</dbReference>
<dbReference type="PANTHER" id="PTHR47972:SF28">
    <property type="entry name" value="KINESIN-LIKE PROTEIN KLP-3"/>
    <property type="match status" value="1"/>
</dbReference>
<dbReference type="PANTHER" id="PTHR47972">
    <property type="entry name" value="KINESIN-LIKE PROTEIN KLP-3"/>
    <property type="match status" value="1"/>
</dbReference>
<comment type="caution">
    <text evidence="1">Lacks conserved residue(s) required for the propagation of feature annotation.</text>
</comment>
<dbReference type="AlphaFoldDB" id="A0A7S2DS61"/>
<proteinExistence type="inferred from homology"/>
<dbReference type="InterPro" id="IPR001752">
    <property type="entry name" value="Kinesin_motor_dom"/>
</dbReference>
<evidence type="ECO:0000259" key="3">
    <source>
        <dbReference type="PROSITE" id="PS50067"/>
    </source>
</evidence>
<dbReference type="GO" id="GO:0007018">
    <property type="term" value="P:microtubule-based movement"/>
    <property type="evidence" value="ECO:0007669"/>
    <property type="project" value="InterPro"/>
</dbReference>
<dbReference type="Gene3D" id="3.40.850.10">
    <property type="entry name" value="Kinesin motor domain"/>
    <property type="match status" value="1"/>
</dbReference>
<evidence type="ECO:0000256" key="2">
    <source>
        <dbReference type="SAM" id="MobiDB-lite"/>
    </source>
</evidence>
<dbReference type="InterPro" id="IPR027640">
    <property type="entry name" value="Kinesin-like_fam"/>
</dbReference>
<organism evidence="4">
    <name type="scientific">Octactis speculum</name>
    <dbReference type="NCBI Taxonomy" id="3111310"/>
    <lineage>
        <taxon>Eukaryota</taxon>
        <taxon>Sar</taxon>
        <taxon>Stramenopiles</taxon>
        <taxon>Ochrophyta</taxon>
        <taxon>Dictyochophyceae</taxon>
        <taxon>Dictyochales</taxon>
        <taxon>Dictyochaceae</taxon>
        <taxon>Octactis</taxon>
    </lineage>
</organism>
<dbReference type="GO" id="GO:0008017">
    <property type="term" value="F:microtubule binding"/>
    <property type="evidence" value="ECO:0007669"/>
    <property type="project" value="InterPro"/>
</dbReference>
<dbReference type="Pfam" id="PF00225">
    <property type="entry name" value="Kinesin"/>
    <property type="match status" value="1"/>
</dbReference>
<accession>A0A7S2DS61</accession>
<sequence>MEIKIKTNKNGVPEPDMKACGSVIGGTMQVLLDGLSTALKRNTALNAKEEATNTHLIWRLSVRHPGNEMAEGDMAHMTFVELAPAGSKGQERTSLSAIADVVAAAAESSRHVPFRSHPLTVLIADCICEKSSKTLMLACASVEPESLSETMNTLNYARRCKGVKKHKKSRSDPNMESPVPSVFMGHEVTPVQKPGGMKYQHQFRDANKENNGKPSPLMRSAANMIVGTG</sequence>
<evidence type="ECO:0000256" key="1">
    <source>
        <dbReference type="PROSITE-ProRule" id="PRU00283"/>
    </source>
</evidence>
<dbReference type="EMBL" id="HBGS01048328">
    <property type="protein sequence ID" value="CAD9462700.1"/>
    <property type="molecule type" value="Transcribed_RNA"/>
</dbReference>